<gene>
    <name evidence="1" type="ORF">EEL30_06610</name>
</gene>
<reference evidence="1 2" key="1">
    <citation type="submission" date="2018-11" db="EMBL/GenBank/DDBJ databases">
        <title>Phylogenetic determinants of toxin gene distribution in genomes of Brevibacillus laterosporus.</title>
        <authorList>
            <person name="Glare T.R."/>
            <person name="Durrant A."/>
            <person name="Berry C."/>
            <person name="Palma L."/>
            <person name="Ormskirk M."/>
            <person name="Cox M.O."/>
        </authorList>
    </citation>
    <scope>NUCLEOTIDE SEQUENCE [LARGE SCALE GENOMIC DNA]</scope>
    <source>
        <strain evidence="1 2">1821L</strain>
    </source>
</reference>
<dbReference type="InterPro" id="IPR021695">
    <property type="entry name" value="Phage_KPP10_Orf10"/>
</dbReference>
<dbReference type="Proteomes" id="UP000319432">
    <property type="component" value="Chromosome"/>
</dbReference>
<dbReference type="Pfam" id="PF11681">
    <property type="entry name" value="Phage_Tube_PhiTE"/>
    <property type="match status" value="1"/>
</dbReference>
<protein>
    <submittedName>
        <fullName evidence="1">DUF3277 family protein</fullName>
    </submittedName>
</protein>
<proteinExistence type="predicted"/>
<accession>A0A518V503</accession>
<name>A0A518V503_BRELA</name>
<dbReference type="EMBL" id="CP033464">
    <property type="protein sequence ID" value="QDX92068.1"/>
    <property type="molecule type" value="Genomic_DNA"/>
</dbReference>
<keyword evidence="2" id="KW-1185">Reference proteome</keyword>
<sequence>MSYTTYSFADVAMVISHASVGQYVATGAGLGSISTAMAQERTTHDVAADGTIMISKIEGRNGSHTISVQQTSDLNKWLLKLYNYLSQAPASEWAGIKITVRASTMQELIRSIGVSFQKLPDKQFQAQGQQVSWVLMAADIDQNVT</sequence>
<organism evidence="1 2">
    <name type="scientific">Brevibacillus laterosporus</name>
    <name type="common">Bacillus laterosporus</name>
    <dbReference type="NCBI Taxonomy" id="1465"/>
    <lineage>
        <taxon>Bacteria</taxon>
        <taxon>Bacillati</taxon>
        <taxon>Bacillota</taxon>
        <taxon>Bacilli</taxon>
        <taxon>Bacillales</taxon>
        <taxon>Paenibacillaceae</taxon>
        <taxon>Brevibacillus</taxon>
    </lineage>
</organism>
<dbReference type="AlphaFoldDB" id="A0A518V503"/>
<evidence type="ECO:0000313" key="2">
    <source>
        <dbReference type="Proteomes" id="UP000319432"/>
    </source>
</evidence>
<dbReference type="OrthoDB" id="2615313at2"/>
<evidence type="ECO:0000313" key="1">
    <source>
        <dbReference type="EMBL" id="QDX92068.1"/>
    </source>
</evidence>